<evidence type="ECO:0000259" key="1">
    <source>
        <dbReference type="Pfam" id="PF13333"/>
    </source>
</evidence>
<sequence length="59" mass="6964">MSVRGSYQMKNELDREPLANQEEAKCEIFDYIEVFYNRKRSHSCLGYLSPEAFENKKVA</sequence>
<dbReference type="Proteomes" id="UP000460298">
    <property type="component" value="Unassembled WGS sequence"/>
</dbReference>
<evidence type="ECO:0000313" key="2">
    <source>
        <dbReference type="EMBL" id="KAB2930876.1"/>
    </source>
</evidence>
<dbReference type="EMBL" id="WBUI01000017">
    <property type="protein sequence ID" value="KAB2930876.1"/>
    <property type="molecule type" value="Genomic_DNA"/>
</dbReference>
<protein>
    <submittedName>
        <fullName evidence="2">IS3 family transposase</fullName>
    </submittedName>
</protein>
<organism evidence="2 3">
    <name type="scientific">Leptonema illini</name>
    <dbReference type="NCBI Taxonomy" id="183"/>
    <lineage>
        <taxon>Bacteria</taxon>
        <taxon>Pseudomonadati</taxon>
        <taxon>Spirochaetota</taxon>
        <taxon>Spirochaetia</taxon>
        <taxon>Leptospirales</taxon>
        <taxon>Leptospiraceae</taxon>
        <taxon>Leptonema</taxon>
    </lineage>
</organism>
<dbReference type="InterPro" id="IPR050900">
    <property type="entry name" value="Transposase_IS3/IS150/IS904"/>
</dbReference>
<comment type="caution">
    <text evidence="2">The sequence shown here is derived from an EMBL/GenBank/DDBJ whole genome shotgun (WGS) entry which is preliminary data.</text>
</comment>
<dbReference type="InterPro" id="IPR001584">
    <property type="entry name" value="Integrase_cat-core"/>
</dbReference>
<accession>A0A833H0J8</accession>
<gene>
    <name evidence="2" type="ORF">F9K24_15545</name>
</gene>
<dbReference type="GO" id="GO:0015074">
    <property type="term" value="P:DNA integration"/>
    <property type="evidence" value="ECO:0007669"/>
    <property type="project" value="InterPro"/>
</dbReference>
<name>A0A833H0J8_9LEPT</name>
<dbReference type="PANTHER" id="PTHR46889:SF4">
    <property type="entry name" value="TRANSPOSASE INSO FOR INSERTION SEQUENCE ELEMENT IS911B-RELATED"/>
    <property type="match status" value="1"/>
</dbReference>
<evidence type="ECO:0000313" key="3">
    <source>
        <dbReference type="Proteomes" id="UP000460298"/>
    </source>
</evidence>
<feature type="domain" description="Integrase catalytic" evidence="1">
    <location>
        <begin position="17"/>
        <end position="57"/>
    </location>
</feature>
<proteinExistence type="predicted"/>
<dbReference type="Pfam" id="PF13333">
    <property type="entry name" value="rve_2"/>
    <property type="match status" value="1"/>
</dbReference>
<dbReference type="PANTHER" id="PTHR46889">
    <property type="entry name" value="TRANSPOSASE INSF FOR INSERTION SEQUENCE IS3B-RELATED"/>
    <property type="match status" value="1"/>
</dbReference>
<reference evidence="2 3" key="1">
    <citation type="submission" date="2019-10" db="EMBL/GenBank/DDBJ databases">
        <title>Extracellular Electron Transfer in a Candidatus Methanoperedens spp. Enrichment Culture.</title>
        <authorList>
            <person name="Berger S."/>
            <person name="Rangel Shaw D."/>
            <person name="Berben T."/>
            <person name="In 'T Zandt M."/>
            <person name="Frank J."/>
            <person name="Reimann J."/>
            <person name="Jetten M.S.M."/>
            <person name="Welte C.U."/>
        </authorList>
    </citation>
    <scope>NUCLEOTIDE SEQUENCE [LARGE SCALE GENOMIC DNA]</scope>
    <source>
        <strain evidence="2">SB12</strain>
    </source>
</reference>
<dbReference type="AlphaFoldDB" id="A0A833H0J8"/>